<organism evidence="7 8">
    <name type="scientific">Strongyloides venezuelensis</name>
    <name type="common">Threadworm</name>
    <dbReference type="NCBI Taxonomy" id="75913"/>
    <lineage>
        <taxon>Eukaryota</taxon>
        <taxon>Metazoa</taxon>
        <taxon>Ecdysozoa</taxon>
        <taxon>Nematoda</taxon>
        <taxon>Chromadorea</taxon>
        <taxon>Rhabditida</taxon>
        <taxon>Tylenchina</taxon>
        <taxon>Panagrolaimomorpha</taxon>
        <taxon>Strongyloidoidea</taxon>
        <taxon>Strongyloididae</taxon>
        <taxon>Strongyloides</taxon>
    </lineage>
</organism>
<keyword evidence="4 6" id="KW-1133">Transmembrane helix</keyword>
<accession>A0A0K0EWL8</accession>
<proteinExistence type="inferred from homology"/>
<keyword evidence="5 6" id="KW-0472">Membrane</keyword>
<comment type="similarity">
    <text evidence="2 6">Belongs to the nematode receptor-like protein srg family.</text>
</comment>
<evidence type="ECO:0000313" key="8">
    <source>
        <dbReference type="WBParaSite" id="SVE_0092000.1"/>
    </source>
</evidence>
<dbReference type="InterPro" id="IPR000609">
    <property type="entry name" value="7TM_GPCR_serpentine_rcpt_Srg"/>
</dbReference>
<protein>
    <recommendedName>
        <fullName evidence="6">Serpentine receptor class gamma</fullName>
    </recommendedName>
</protein>
<keyword evidence="3 6" id="KW-0812">Transmembrane</keyword>
<name>A0A0K0EWL8_STRVS</name>
<evidence type="ECO:0000256" key="2">
    <source>
        <dbReference type="ARBA" id="ARBA00005692"/>
    </source>
</evidence>
<evidence type="ECO:0000256" key="1">
    <source>
        <dbReference type="ARBA" id="ARBA00004141"/>
    </source>
</evidence>
<reference evidence="8" key="2">
    <citation type="submission" date="2015-08" db="UniProtKB">
        <authorList>
            <consortium name="WormBaseParasite"/>
        </authorList>
    </citation>
    <scope>IDENTIFICATION</scope>
</reference>
<feature type="transmembrane region" description="Helical" evidence="6">
    <location>
        <begin position="20"/>
        <end position="43"/>
    </location>
</feature>
<dbReference type="Proteomes" id="UP000035680">
    <property type="component" value="Unassembled WGS sequence"/>
</dbReference>
<keyword evidence="7" id="KW-1185">Reference proteome</keyword>
<dbReference type="GO" id="GO:0004888">
    <property type="term" value="F:transmembrane signaling receptor activity"/>
    <property type="evidence" value="ECO:0007669"/>
    <property type="project" value="InterPro"/>
</dbReference>
<dbReference type="GO" id="GO:0007606">
    <property type="term" value="P:sensory perception of chemical stimulus"/>
    <property type="evidence" value="ECO:0007669"/>
    <property type="project" value="UniProtKB-UniRule"/>
</dbReference>
<evidence type="ECO:0000256" key="3">
    <source>
        <dbReference type="ARBA" id="ARBA00022692"/>
    </source>
</evidence>
<sequence length="121" mass="14088">MMLQLKSKDKKKNNRLEKSITIYTIINFVGMLLIFINTVLSIFGDVFDHKEVKLFAIRSAAFVFDVSTLLYTPIFAISSKDLRKEISKNTFSFFERSRSTQVKLLSSQRFSFQRSSKNTQK</sequence>
<reference evidence="7" key="1">
    <citation type="submission" date="2014-07" db="EMBL/GenBank/DDBJ databases">
        <authorList>
            <person name="Martin A.A"/>
            <person name="De Silva N."/>
        </authorList>
    </citation>
    <scope>NUCLEOTIDE SEQUENCE</scope>
</reference>
<dbReference type="AlphaFoldDB" id="A0A0K0EWL8"/>
<comment type="subcellular location">
    <subcellularLocation>
        <location evidence="1">Membrane</location>
        <topology evidence="1">Multi-pass membrane protein</topology>
    </subcellularLocation>
</comment>
<evidence type="ECO:0000256" key="4">
    <source>
        <dbReference type="ARBA" id="ARBA00022989"/>
    </source>
</evidence>
<dbReference type="Pfam" id="PF02118">
    <property type="entry name" value="Srg"/>
    <property type="match status" value="1"/>
</dbReference>
<dbReference type="GO" id="GO:0016020">
    <property type="term" value="C:membrane"/>
    <property type="evidence" value="ECO:0007669"/>
    <property type="project" value="UniProtKB-SubCell"/>
</dbReference>
<feature type="transmembrane region" description="Helical" evidence="6">
    <location>
        <begin position="55"/>
        <end position="78"/>
    </location>
</feature>
<dbReference type="WBParaSite" id="SVE_0092000.1">
    <property type="protein sequence ID" value="SVE_0092000.1"/>
    <property type="gene ID" value="SVE_0092000"/>
</dbReference>
<comment type="caution">
    <text evidence="6">Lacks conserved residue(s) required for the propagation of feature annotation.</text>
</comment>
<evidence type="ECO:0000256" key="6">
    <source>
        <dbReference type="RuleBase" id="RU280813"/>
    </source>
</evidence>
<evidence type="ECO:0000313" key="7">
    <source>
        <dbReference type="Proteomes" id="UP000035680"/>
    </source>
</evidence>
<evidence type="ECO:0000256" key="5">
    <source>
        <dbReference type="ARBA" id="ARBA00023136"/>
    </source>
</evidence>